<keyword evidence="4" id="KW-1185">Reference proteome</keyword>
<gene>
    <name evidence="3" type="ORF">GCM10017584_09550</name>
</gene>
<feature type="transmembrane region" description="Helical" evidence="1">
    <location>
        <begin position="264"/>
        <end position="281"/>
    </location>
</feature>
<keyword evidence="1" id="KW-0472">Membrane</keyword>
<dbReference type="GO" id="GO:0016747">
    <property type="term" value="F:acyltransferase activity, transferring groups other than amino-acyl groups"/>
    <property type="evidence" value="ECO:0007669"/>
    <property type="project" value="InterPro"/>
</dbReference>
<dbReference type="EMBL" id="BSEN01000003">
    <property type="protein sequence ID" value="GLJ75381.1"/>
    <property type="molecule type" value="Genomic_DNA"/>
</dbReference>
<feature type="transmembrane region" description="Helical" evidence="1">
    <location>
        <begin position="61"/>
        <end position="79"/>
    </location>
</feature>
<evidence type="ECO:0000313" key="4">
    <source>
        <dbReference type="Proteomes" id="UP001142372"/>
    </source>
</evidence>
<sequence length="360" mass="38943">MRFMSISQIRGTIEETFEPKRNALNAVRLALALSVIVWHSFPLTGTPSPSHPVTQLLGETGVDGFFAISGFLIVSSWIRRPAWWPYLKARFLRILPAFWACLILTALVIAPIGILLAGNGFPDGYAASAIGYVLHNAGLEMTQYGIAGTPAGVPYPDVWNGSLWTLYWEFLCYLVVLALGLANLFRFKIVVPALFVLCLAGLIVTTTGLSHNVDLTNGSRFGLMFAAGALIYQWRTVIPARWWLVGVAAVIVAVSSLLPDYRVVAALPIAYGVITVGTLVKARAFRLRNDVSYGTYIYAFPVQQVLASAGLSALGVPVFAAIAIPLTLLLATASWFVVEKPAMRLKGARVVTPPPVVLAE</sequence>
<keyword evidence="1" id="KW-1133">Transmembrane helix</keyword>
<keyword evidence="3" id="KW-0808">Transferase</keyword>
<protein>
    <submittedName>
        <fullName evidence="3">Acyltransferase</fullName>
    </submittedName>
</protein>
<comment type="caution">
    <text evidence="3">The sequence shown here is derived from an EMBL/GenBank/DDBJ whole genome shotgun (WGS) entry which is preliminary data.</text>
</comment>
<name>A0A9W6H7H8_9MICO</name>
<dbReference type="PANTHER" id="PTHR23028:SF53">
    <property type="entry name" value="ACYL_TRANSF_3 DOMAIN-CONTAINING PROTEIN"/>
    <property type="match status" value="1"/>
</dbReference>
<evidence type="ECO:0000313" key="3">
    <source>
        <dbReference type="EMBL" id="GLJ75381.1"/>
    </source>
</evidence>
<keyword evidence="3" id="KW-0012">Acyltransferase</keyword>
<dbReference type="InterPro" id="IPR002656">
    <property type="entry name" value="Acyl_transf_3_dom"/>
</dbReference>
<evidence type="ECO:0000256" key="1">
    <source>
        <dbReference type="SAM" id="Phobius"/>
    </source>
</evidence>
<feature type="transmembrane region" description="Helical" evidence="1">
    <location>
        <begin position="189"/>
        <end position="209"/>
    </location>
</feature>
<feature type="transmembrane region" description="Helical" evidence="1">
    <location>
        <begin position="318"/>
        <end position="338"/>
    </location>
</feature>
<feature type="transmembrane region" description="Helical" evidence="1">
    <location>
        <begin position="164"/>
        <end position="182"/>
    </location>
</feature>
<feature type="domain" description="Acyltransferase 3" evidence="2">
    <location>
        <begin position="22"/>
        <end position="333"/>
    </location>
</feature>
<accession>A0A9W6H7H8</accession>
<dbReference type="InterPro" id="IPR050879">
    <property type="entry name" value="Acyltransferase_3"/>
</dbReference>
<feature type="transmembrane region" description="Helical" evidence="1">
    <location>
        <begin position="23"/>
        <end position="41"/>
    </location>
</feature>
<dbReference type="GO" id="GO:0016020">
    <property type="term" value="C:membrane"/>
    <property type="evidence" value="ECO:0007669"/>
    <property type="project" value="TreeGrafter"/>
</dbReference>
<dbReference type="Pfam" id="PF01757">
    <property type="entry name" value="Acyl_transf_3"/>
    <property type="match status" value="1"/>
</dbReference>
<organism evidence="3 4">
    <name type="scientific">Leifsonia poae</name>
    <dbReference type="NCBI Taxonomy" id="110933"/>
    <lineage>
        <taxon>Bacteria</taxon>
        <taxon>Bacillati</taxon>
        <taxon>Actinomycetota</taxon>
        <taxon>Actinomycetes</taxon>
        <taxon>Micrococcales</taxon>
        <taxon>Microbacteriaceae</taxon>
        <taxon>Leifsonia</taxon>
    </lineage>
</organism>
<dbReference type="Proteomes" id="UP001142372">
    <property type="component" value="Unassembled WGS sequence"/>
</dbReference>
<keyword evidence="1" id="KW-0812">Transmembrane</keyword>
<dbReference type="AlphaFoldDB" id="A0A9W6H7H8"/>
<proteinExistence type="predicted"/>
<evidence type="ECO:0000259" key="2">
    <source>
        <dbReference type="Pfam" id="PF01757"/>
    </source>
</evidence>
<feature type="transmembrane region" description="Helical" evidence="1">
    <location>
        <begin position="241"/>
        <end position="258"/>
    </location>
</feature>
<dbReference type="GO" id="GO:0000271">
    <property type="term" value="P:polysaccharide biosynthetic process"/>
    <property type="evidence" value="ECO:0007669"/>
    <property type="project" value="TreeGrafter"/>
</dbReference>
<feature type="transmembrane region" description="Helical" evidence="1">
    <location>
        <begin position="91"/>
        <end position="116"/>
    </location>
</feature>
<reference evidence="3" key="1">
    <citation type="journal article" date="2014" name="Int. J. Syst. Evol. Microbiol.">
        <title>Complete genome sequence of Corynebacterium casei LMG S-19264T (=DSM 44701T), isolated from a smear-ripened cheese.</title>
        <authorList>
            <consortium name="US DOE Joint Genome Institute (JGI-PGF)"/>
            <person name="Walter F."/>
            <person name="Albersmeier A."/>
            <person name="Kalinowski J."/>
            <person name="Ruckert C."/>
        </authorList>
    </citation>
    <scope>NUCLEOTIDE SEQUENCE</scope>
    <source>
        <strain evidence="3">VKM Ac-1401</strain>
    </source>
</reference>
<dbReference type="PANTHER" id="PTHR23028">
    <property type="entry name" value="ACETYLTRANSFERASE"/>
    <property type="match status" value="1"/>
</dbReference>
<reference evidence="3" key="2">
    <citation type="submission" date="2023-01" db="EMBL/GenBank/DDBJ databases">
        <authorList>
            <person name="Sun Q."/>
            <person name="Evtushenko L."/>
        </authorList>
    </citation>
    <scope>NUCLEOTIDE SEQUENCE</scope>
    <source>
        <strain evidence="3">VKM Ac-1401</strain>
    </source>
</reference>